<dbReference type="GO" id="GO:0043005">
    <property type="term" value="C:neuron projection"/>
    <property type="evidence" value="ECO:0007669"/>
    <property type="project" value="UniProtKB-KW"/>
</dbReference>
<feature type="region of interest" description="Disordered" evidence="17">
    <location>
        <begin position="21"/>
        <end position="89"/>
    </location>
</feature>
<dbReference type="PANTHER" id="PTHR11219:SF69">
    <property type="entry name" value="TENEURIN-A"/>
    <property type="match status" value="1"/>
</dbReference>
<sequence length="2632" mass="290939">VSSMRPGMDSTSCILVEDAKAVAQDEEPRDLTSSQAPTEESLPTSTAVHSSGPNTSNKLPGGVSSGIRDTSEQQQIEQQSQQQQQQQQQWPAVLEMRELGVPYSATIPPFQFWNSEFRNKEPAFIRLNFTLPWGANFAVYGRRNVAPSVTQYDFVEFVKGGRIDHRLKRSLSGMSYITASGTSKLHGERGNSQNIELQEHNISKRSAGTGVGGSVMMLVNVTLLQYLDTGRWFLSVYNDDLRPHQVTLVVAEAEGVSTACPNDCSGHGSCYLGKCDCIDGYEGIDCSKSVCPVLCSNHGKYGGGLCHCEEGWKGPECDIPEHDCQVPDCSGHGQCLAGVCVCQPGWKGTFCEQVDCPDPSCSGHGSCVGGKCYCKAGWQGTNCSSVDQQVYQCLPGCSEHGSYDLETGACVCDNYWAGPDCSQALCSLDCGPHGRCDKGKCECHKGWTGDRCDLLPCDSRCSEHGQCKNGTCVCSQGWNGKHCTLPGCKSACNRHGTCALEDGEYHCVCSDGWAGLDCSIRLEMECNDEIDNDEDGLIDCSDSECCSHPSCNDHIMCLASNDPVEVLLRKQPPSVTASFHQRVKFLIEENSVQSYAHMDEYSESQFWNSFTPRRVSVMRGQVVTPQGLGIVGIRVSVDKDSRFGFTLTRTGGWFDVLVNGGGAVTLQFQRSPFHPLTRTVFVPWNQIVVLPPVAMQLSDESDIYHDTGANSLPYVFPSSFLTSGEHGPCMDHDHEMLHPVVMSTWMPDKVGGMPGKSLVFAETQILQESIRIPGSALNLMYQSSQAPGYLSRVLMRLTHATIPPTLTHVHVRVEIEGSVHTKTYEADPHLMHTFAWNKRNVYKQKVYGVAQARISVGYQYSTCPAVVWETQTATLQGFDVDISDVGILQKGDGSTLHFKQYPRTVKVVMGTGLQRQLLCTTECNGAAKDSRLLTPVALTSGPDGSLATQVSYQYFLSVSPADGHLYISNPEKHQVLRVLSLDPVAEPHINCEPVVGSGERCIPGDETHCGDEGPARDAKLAHPKGLAIAADKTMYIADGTNIRAVDPKGIIHTLVGHHGHHNHWTPIPCHGAIPSQQAQLQWPTGLSLSPLDGSLHFIDDRLVLKLTDDLKVKVVAGTPLHCHVTTGSSSSDHSQRSKQHSGGSNSLKATNTVLGSVLALAFSPTGDLFIAESDSRKVNAIRIVDSAGRISDFAGRPRNKPYSVNATGSAAGTGGSCPCGVPGTSSVAPEDVTVSDHSSASSKETMLSSNAQFTFISALTVSPDGVLNVADQGSLHILALEHYLPTPDENGEFRIPYPPTREVYVFNRYGQHTATKDLTSGKTRYSFLYSKNTSFGKLSTVTDSSGNKILFLRDYSNVVSTIENTQDHKSDLKISGVGFLVKFSEKGKSEIELDYDSNTGLLISRADSRGGGGGETYMYRYGPAGRLESAILPTGETLSLASHLAADDSLAVQVSTPVQSLSEQPAVTTLGIKGRGAHRLTIREDTVVSEASSFRNGSFAVHWSWGGHLQSQAVARHPLLELSLPVEAEMLPMWSEQVLTLGDGLSNHMHWTYSLVGDVRAPEQTLHRELWVNQSRVLGVEFDQASGRETFYDRERQALLSVTFNPDGLPQSWVPANGGQPVNITYDRFNRVDGWHWGSQSERYSYESHGLLSEITSPQDGATQFTYNELNMLSHITLPSGRRFSLQYDEDGGLRHVTLPSNTRHSFSCQPSLGFLRVTYTPPGSLRSYIQHYSHSGALLQTVFPVDGARVIYRYHGSGQLAEVLHGDGRSQINYSALTGFPSELLHSEREFEYRWDFQYVAGLLMEERLDFGAKTGLSNAKFTYEYDSNFRLTGVQGRIGGQNLPEHALGYNIRTGALEQFGQFKVSQPRTNETAVFDGTAIFSRWHDAQYHETQIAVTIHRMEVFRMEFTYDTRSRISQTRTYTRNVGVNTYTNVKNYTWDSDGQLSGVEAQEPWGFRYDANGNLLSLTYKGNTIPMEYNVMDRIVKVGEGLYRYDNRGLVVQNAREERFHYNAKGLLVRATRRGRFDVRYYYDHLDRLATRKDNYGNVTQFFYTNHQRPNEVSHIYSPRDGKLMSLVYDDRGHLIFAQVYRHKYYVATDQCGTPVMVFNQYGEGIREIMRSPYGHIVYDSNPYLYLPIDFCGGLLDQVTSLVHMPSGKVYDPLIGQWMSPMWEGILDRVANPAQLHLYRFNGNDPINVRRNPQHLTDYQSWLTLLGYSLRNLAPQLYPDRLPGGGLPLTPPGVWGSKEQMPYVMSARSSIQLRKDTAAAFGVASGFLAHLAERRPGDASTLSSPPHSAVKKDTWPPEDFPATNPASVFQFRRLGAACDPPFGRGILVSRTPDGRAVISSVPAANPIYRDVFTSVFNQSYLLPFTLFHNGQQDVFFFVKEDTWRASEDRGQLKRLGGDINTTFHEREAASGETPAGTGGKVADLKLHGAGAVVNLRYGTTPEREKQRLLHHAKIIAVRKAWHREKEALRNGFAGSVDWSATEMEEILKVGYASSYDGDYVHDVRKYPELAEDPFNIRFVKKATISATTQDSAGRRRRRKRAAKADDQHSKVELAADPDETRQFSQFFQHTMRDTSASSQNSASDKNLVSLDFPVIGHSTRQTCHNNKHWWLPWTHVSPSC</sequence>
<dbReference type="GO" id="GO:0034116">
    <property type="term" value="P:positive regulation of heterotypic cell-cell adhesion"/>
    <property type="evidence" value="ECO:0007669"/>
    <property type="project" value="UniProtKB-ARBA"/>
</dbReference>
<dbReference type="InterPro" id="IPR051216">
    <property type="entry name" value="Teneurin"/>
</dbReference>
<evidence type="ECO:0000256" key="12">
    <source>
        <dbReference type="ARBA" id="ARBA00023157"/>
    </source>
</evidence>
<keyword evidence="11" id="KW-0472">Membrane</keyword>
<evidence type="ECO:0000256" key="9">
    <source>
        <dbReference type="ARBA" id="ARBA00022902"/>
    </source>
</evidence>
<dbReference type="OrthoDB" id="442731at2759"/>
<dbReference type="PROSITE" id="PS50026">
    <property type="entry name" value="EGF_3"/>
    <property type="match status" value="2"/>
</dbReference>
<evidence type="ECO:0000259" key="18">
    <source>
        <dbReference type="PROSITE" id="PS50026"/>
    </source>
</evidence>
<feature type="disulfide bond" evidence="16">
    <location>
        <begin position="488"/>
        <end position="498"/>
    </location>
</feature>
<evidence type="ECO:0000256" key="7">
    <source>
        <dbReference type="ARBA" id="ARBA00022737"/>
    </source>
</evidence>
<dbReference type="GO" id="GO:0007155">
    <property type="term" value="P:cell adhesion"/>
    <property type="evidence" value="ECO:0007669"/>
    <property type="project" value="UniProtKB-KW"/>
</dbReference>
<evidence type="ECO:0000256" key="13">
    <source>
        <dbReference type="ARBA" id="ARBA00034102"/>
    </source>
</evidence>
<dbReference type="GO" id="GO:0040017">
    <property type="term" value="P:positive regulation of locomotion"/>
    <property type="evidence" value="ECO:0007669"/>
    <property type="project" value="UniProtKB-ARBA"/>
</dbReference>
<dbReference type="Pfam" id="PF25020">
    <property type="entry name" value="TTR_TEN1-4"/>
    <property type="match status" value="1"/>
</dbReference>
<evidence type="ECO:0000313" key="19">
    <source>
        <dbReference type="EMBL" id="GFG29838.1"/>
    </source>
</evidence>
<dbReference type="InterPro" id="IPR056820">
    <property type="entry name" value="TEN_TTR-like"/>
</dbReference>
<name>A0A6L2PHC3_COPFO</name>
<dbReference type="GO" id="GO:0048499">
    <property type="term" value="P:synaptic vesicle membrane organization"/>
    <property type="evidence" value="ECO:0007669"/>
    <property type="project" value="UniProtKB-ARBA"/>
</dbReference>
<keyword evidence="7" id="KW-0677">Repeat</keyword>
<evidence type="ECO:0000256" key="8">
    <source>
        <dbReference type="ARBA" id="ARBA00022889"/>
    </source>
</evidence>
<dbReference type="Proteomes" id="UP000502823">
    <property type="component" value="Unassembled WGS sequence"/>
</dbReference>
<comment type="similarity">
    <text evidence="2">Belongs to the tenascin family. Teneurin subfamily.</text>
</comment>
<dbReference type="EMBL" id="BLKM01000174">
    <property type="protein sequence ID" value="GFG29838.1"/>
    <property type="molecule type" value="Genomic_DNA"/>
</dbReference>
<feature type="compositionally biased region" description="Polar residues" evidence="17">
    <location>
        <begin position="31"/>
        <end position="58"/>
    </location>
</feature>
<keyword evidence="10" id="KW-1133">Transmembrane helix</keyword>
<dbReference type="InParanoid" id="A0A6L2PHC3"/>
<keyword evidence="3" id="KW-1003">Cell membrane</keyword>
<evidence type="ECO:0000256" key="2">
    <source>
        <dbReference type="ARBA" id="ARBA00009385"/>
    </source>
</evidence>
<dbReference type="Gene3D" id="2.180.10.10">
    <property type="entry name" value="RHS repeat-associated core"/>
    <property type="match status" value="1"/>
</dbReference>
<dbReference type="GO" id="GO:0001941">
    <property type="term" value="P:postsynaptic membrane organization"/>
    <property type="evidence" value="ECO:0007669"/>
    <property type="project" value="UniProtKB-ARBA"/>
</dbReference>
<dbReference type="Pfam" id="PF24329">
    <property type="entry name" value="FN-plug_TEN1-4"/>
    <property type="match status" value="1"/>
</dbReference>
<dbReference type="PROSITE" id="PS00022">
    <property type="entry name" value="EGF_1"/>
    <property type="match status" value="3"/>
</dbReference>
<dbReference type="Pfam" id="PF25021">
    <property type="entry name" value="TEN_NHL"/>
    <property type="match status" value="1"/>
</dbReference>
<feature type="region of interest" description="Disordered" evidence="17">
    <location>
        <begin position="2289"/>
        <end position="2309"/>
    </location>
</feature>
<evidence type="ECO:0000256" key="1">
    <source>
        <dbReference type="ARBA" id="ARBA00004167"/>
    </source>
</evidence>
<dbReference type="GO" id="GO:0008045">
    <property type="term" value="P:motor neuron axon guidance"/>
    <property type="evidence" value="ECO:0007669"/>
    <property type="project" value="TreeGrafter"/>
</dbReference>
<dbReference type="PROSITE" id="PS01186">
    <property type="entry name" value="EGF_2"/>
    <property type="match status" value="3"/>
</dbReference>
<accession>A0A6L2PHC3</accession>
<dbReference type="InterPro" id="IPR006530">
    <property type="entry name" value="YD"/>
</dbReference>
<evidence type="ECO:0000256" key="5">
    <source>
        <dbReference type="ARBA" id="ARBA00022599"/>
    </source>
</evidence>
<dbReference type="FunFam" id="2.120.10.30:FF:000033">
    <property type="entry name" value="teneurin-a isoform X3"/>
    <property type="match status" value="1"/>
</dbReference>
<dbReference type="GO" id="GO:0099559">
    <property type="term" value="P:maintenance of alignment of postsynaptic density and presynaptic active zone"/>
    <property type="evidence" value="ECO:0007669"/>
    <property type="project" value="UniProtKB-ARBA"/>
</dbReference>
<dbReference type="Pfam" id="PF25023">
    <property type="entry name" value="TEN_YD-shell"/>
    <property type="match status" value="1"/>
</dbReference>
<protein>
    <recommendedName>
        <fullName evidence="15">Tenascin-like protein</fullName>
    </recommendedName>
</protein>
<dbReference type="GO" id="GO:0048513">
    <property type="term" value="P:animal organ development"/>
    <property type="evidence" value="ECO:0007669"/>
    <property type="project" value="UniProtKB-ARBA"/>
</dbReference>
<evidence type="ECO:0000256" key="11">
    <source>
        <dbReference type="ARBA" id="ARBA00023136"/>
    </source>
</evidence>
<comment type="subcellular location">
    <subcellularLocation>
        <location evidence="1">Membrane</location>
        <topology evidence="1">Single-pass membrane protein</topology>
    </subcellularLocation>
    <subcellularLocation>
        <location evidence="13">Synapse</location>
        <location evidence="13">Synaptosome</location>
    </subcellularLocation>
    <subcellularLocation>
        <location evidence="14">Synaptic cell membrane</location>
    </subcellularLocation>
</comment>
<feature type="disulfide bond" evidence="16">
    <location>
        <begin position="509"/>
        <end position="518"/>
    </location>
</feature>
<dbReference type="Pfam" id="PF25024">
    <property type="entry name" value="EGF_TEN"/>
    <property type="match status" value="1"/>
</dbReference>
<feature type="domain" description="EGF-like" evidence="18">
    <location>
        <begin position="282"/>
        <end position="318"/>
    </location>
</feature>
<dbReference type="GO" id="GO:0034110">
    <property type="term" value="P:regulation of homotypic cell-cell adhesion"/>
    <property type="evidence" value="ECO:0007669"/>
    <property type="project" value="UniProtKB-ARBA"/>
</dbReference>
<feature type="compositionally biased region" description="Basic and acidic residues" evidence="17">
    <location>
        <begin position="2554"/>
        <end position="2567"/>
    </location>
</feature>
<dbReference type="GO" id="GO:0046982">
    <property type="term" value="F:protein heterodimerization activity"/>
    <property type="evidence" value="ECO:0007669"/>
    <property type="project" value="UniProtKB-ARBA"/>
</dbReference>
<dbReference type="GO" id="GO:0007274">
    <property type="term" value="P:neuromuscular synaptic transmission"/>
    <property type="evidence" value="ECO:0007669"/>
    <property type="project" value="UniProtKB-ARBA"/>
</dbReference>
<dbReference type="FunFam" id="2.10.25.10:FF:000021">
    <property type="entry name" value="Teneurin transmembrane protein 2"/>
    <property type="match status" value="2"/>
</dbReference>
<evidence type="ECO:0000256" key="15">
    <source>
        <dbReference type="ARBA" id="ARBA00084038"/>
    </source>
</evidence>
<organism evidence="19 20">
    <name type="scientific">Coptotermes formosanus</name>
    <name type="common">Formosan subterranean termite</name>
    <dbReference type="NCBI Taxonomy" id="36987"/>
    <lineage>
        <taxon>Eukaryota</taxon>
        <taxon>Metazoa</taxon>
        <taxon>Ecdysozoa</taxon>
        <taxon>Arthropoda</taxon>
        <taxon>Hexapoda</taxon>
        <taxon>Insecta</taxon>
        <taxon>Pterygota</taxon>
        <taxon>Neoptera</taxon>
        <taxon>Polyneoptera</taxon>
        <taxon>Dictyoptera</taxon>
        <taxon>Blattodea</taxon>
        <taxon>Blattoidea</taxon>
        <taxon>Termitoidae</taxon>
        <taxon>Rhinotermitidae</taxon>
        <taxon>Coptotermes</taxon>
    </lineage>
</organism>
<feature type="compositionally biased region" description="Low complexity" evidence="17">
    <location>
        <begin position="72"/>
        <end position="89"/>
    </location>
</feature>
<dbReference type="GO" id="GO:0097060">
    <property type="term" value="C:synaptic membrane"/>
    <property type="evidence" value="ECO:0007669"/>
    <property type="project" value="UniProtKB-SubCell"/>
</dbReference>
<dbReference type="Gene3D" id="2.10.25.10">
    <property type="entry name" value="Laminin"/>
    <property type="match status" value="6"/>
</dbReference>
<feature type="disulfide bond" evidence="16">
    <location>
        <begin position="308"/>
        <end position="317"/>
    </location>
</feature>
<dbReference type="Pfam" id="PF23093">
    <property type="entry name" value="GBD_Tenm3"/>
    <property type="match status" value="2"/>
</dbReference>
<dbReference type="GO" id="GO:2000331">
    <property type="term" value="P:regulation of terminal button organization"/>
    <property type="evidence" value="ECO:0007669"/>
    <property type="project" value="UniProtKB-ARBA"/>
</dbReference>
<dbReference type="GO" id="GO:0043025">
    <property type="term" value="C:neuronal cell body"/>
    <property type="evidence" value="ECO:0007669"/>
    <property type="project" value="UniProtKB-ARBA"/>
</dbReference>
<keyword evidence="12 16" id="KW-1015">Disulfide bond</keyword>
<dbReference type="InterPro" id="IPR057629">
    <property type="entry name" value="Teneurin1-4_GBD"/>
</dbReference>
<evidence type="ECO:0000256" key="10">
    <source>
        <dbReference type="ARBA" id="ARBA00022989"/>
    </source>
</evidence>
<keyword evidence="8" id="KW-0130">Cell adhesion</keyword>
<proteinExistence type="inferred from homology"/>
<dbReference type="InterPro" id="IPR011042">
    <property type="entry name" value="6-blade_b-propeller_TolB-like"/>
</dbReference>
<evidence type="ECO:0000256" key="6">
    <source>
        <dbReference type="ARBA" id="ARBA00022692"/>
    </source>
</evidence>
<keyword evidence="6" id="KW-0812">Transmembrane</keyword>
<dbReference type="NCBIfam" id="TIGR01643">
    <property type="entry name" value="YD_repeat_2x"/>
    <property type="match status" value="1"/>
</dbReference>
<dbReference type="GO" id="GO:0048790">
    <property type="term" value="P:maintenance of presynaptic active zone structure"/>
    <property type="evidence" value="ECO:0007669"/>
    <property type="project" value="UniProtKB-ARBA"/>
</dbReference>
<dbReference type="CDD" id="cd00054">
    <property type="entry name" value="EGF_CA"/>
    <property type="match status" value="1"/>
</dbReference>
<keyword evidence="5" id="KW-0771">Synaptosome</keyword>
<comment type="caution">
    <text evidence="19">The sequence shown here is derived from an EMBL/GenBank/DDBJ whole genome shotgun (WGS) entry which is preliminary data.</text>
</comment>
<dbReference type="Pfam" id="PF15636">
    <property type="entry name" value="Tox-GHH"/>
    <property type="match status" value="1"/>
</dbReference>
<dbReference type="FunCoup" id="A0A6L2PHC3">
    <property type="interactions" value="171"/>
</dbReference>
<dbReference type="GO" id="GO:0051124">
    <property type="term" value="P:synaptic assembly at neuromuscular junction"/>
    <property type="evidence" value="ECO:0007669"/>
    <property type="project" value="UniProtKB-ARBA"/>
</dbReference>
<gene>
    <name evidence="19" type="ORF">Cfor_02454</name>
</gene>
<keyword evidence="5" id="KW-0770">Synapse</keyword>
<evidence type="ECO:0000256" key="3">
    <source>
        <dbReference type="ARBA" id="ARBA00022475"/>
    </source>
</evidence>
<dbReference type="InterPro" id="IPR056822">
    <property type="entry name" value="TEN_NHL"/>
</dbReference>
<dbReference type="GO" id="GO:0042803">
    <property type="term" value="F:protein homodimerization activity"/>
    <property type="evidence" value="ECO:0007669"/>
    <property type="project" value="UniProtKB-ARBA"/>
</dbReference>
<dbReference type="Gene3D" id="2.120.10.30">
    <property type="entry name" value="TolB, C-terminal domain"/>
    <property type="match status" value="1"/>
</dbReference>
<keyword evidence="9" id="KW-0524">Neurogenesis</keyword>
<dbReference type="InterPro" id="IPR057627">
    <property type="entry name" value="FN-plug_TEN1-4"/>
</dbReference>
<feature type="region of interest" description="Disordered" evidence="17">
    <location>
        <begin position="2539"/>
        <end position="2567"/>
    </location>
</feature>
<dbReference type="GO" id="GO:0031594">
    <property type="term" value="C:neuromuscular junction"/>
    <property type="evidence" value="ECO:0007669"/>
    <property type="project" value="UniProtKB-ARBA"/>
</dbReference>
<feature type="region of interest" description="Disordered" evidence="17">
    <location>
        <begin position="1124"/>
        <end position="1147"/>
    </location>
</feature>
<feature type="domain" description="EGF-like" evidence="18">
    <location>
        <begin position="484"/>
        <end position="519"/>
    </location>
</feature>
<dbReference type="GO" id="GO:0097090">
    <property type="term" value="P:presynaptic membrane organization"/>
    <property type="evidence" value="ECO:0007669"/>
    <property type="project" value="UniProtKB-ARBA"/>
</dbReference>
<evidence type="ECO:0000256" key="17">
    <source>
        <dbReference type="SAM" id="MobiDB-lite"/>
    </source>
</evidence>
<evidence type="ECO:0000256" key="4">
    <source>
        <dbReference type="ARBA" id="ARBA00022536"/>
    </source>
</evidence>
<dbReference type="FunFam" id="2.10.25.10:FF:000013">
    <property type="entry name" value="Teneurin transmembrane protein 4"/>
    <property type="match status" value="1"/>
</dbReference>
<dbReference type="InterPro" id="IPR056823">
    <property type="entry name" value="TEN-like_YD-shell"/>
</dbReference>
<keyword evidence="4 16" id="KW-0245">EGF-like domain</keyword>
<dbReference type="GO" id="GO:0016200">
    <property type="term" value="P:synaptic target attraction"/>
    <property type="evidence" value="ECO:0007669"/>
    <property type="project" value="UniProtKB-ARBA"/>
</dbReference>
<dbReference type="InterPro" id="IPR028916">
    <property type="entry name" value="Tox-GHH_dom"/>
</dbReference>
<reference evidence="20" key="1">
    <citation type="submission" date="2020-01" db="EMBL/GenBank/DDBJ databases">
        <title>Draft genome sequence of the Termite Coptotermes fromosanus.</title>
        <authorList>
            <person name="Itakura S."/>
            <person name="Yosikawa Y."/>
            <person name="Umezawa K."/>
        </authorList>
    </citation>
    <scope>NUCLEOTIDE SEQUENCE [LARGE SCALE GENOMIC DNA]</scope>
</reference>
<dbReference type="SMART" id="SM00181">
    <property type="entry name" value="EGF"/>
    <property type="match status" value="8"/>
</dbReference>
<dbReference type="SUPFAM" id="SSF63825">
    <property type="entry name" value="YWTD domain"/>
    <property type="match status" value="1"/>
</dbReference>
<evidence type="ECO:0000256" key="14">
    <source>
        <dbReference type="ARBA" id="ARBA00034109"/>
    </source>
</evidence>
<feature type="non-terminal residue" evidence="19">
    <location>
        <position position="1"/>
    </location>
</feature>
<dbReference type="PANTHER" id="PTHR11219">
    <property type="entry name" value="TENEURIN AND N-ACETYLGLUCOSAMINE-1-PHOSPHODIESTER ALPHA-N-ACETYLGLUCOSAMINIDASE"/>
    <property type="match status" value="1"/>
</dbReference>
<keyword evidence="20" id="KW-1185">Reference proteome</keyword>
<comment type="caution">
    <text evidence="16">Lacks conserved residue(s) required for the propagation of feature annotation.</text>
</comment>
<dbReference type="SUPFAM" id="SSF57196">
    <property type="entry name" value="EGF/Laminin"/>
    <property type="match status" value="1"/>
</dbReference>
<dbReference type="InterPro" id="IPR000742">
    <property type="entry name" value="EGF"/>
</dbReference>
<evidence type="ECO:0000313" key="20">
    <source>
        <dbReference type="Proteomes" id="UP000502823"/>
    </source>
</evidence>
<evidence type="ECO:0000256" key="16">
    <source>
        <dbReference type="PROSITE-ProRule" id="PRU00076"/>
    </source>
</evidence>